<dbReference type="Proteomes" id="UP000290189">
    <property type="component" value="Unassembled WGS sequence"/>
</dbReference>
<protein>
    <submittedName>
        <fullName evidence="2">Uncharacterized protein</fullName>
    </submittedName>
</protein>
<sequence>MAHDAVGSRLMAGRRPRSLSPAAPVKKPRLDDGVLASTLEGTLNLRRRPADHVPMDVGQGSAAPQARGNANAMLAGMHAEYVRRQESRIRPHLPSAQPAPSARPFNTDQHRLVECGQWRLRLRIRVSLANRGRFQRRQTVVKTPPVLHLCTVQWRVAVTSGFASSPAYGLYFVRRAVVRFFEETFAELPLQLSDFIKSMNPLSGATKRKGVD</sequence>
<proteinExistence type="predicted"/>
<dbReference type="AlphaFoldDB" id="A0A3P3YEY7"/>
<gene>
    <name evidence="2" type="ORF">PLBR_LOCUS5961</name>
</gene>
<feature type="region of interest" description="Disordered" evidence="1">
    <location>
        <begin position="1"/>
        <end position="28"/>
    </location>
</feature>
<geneLocation type="mitochondrion" evidence="2"/>
<name>A0A3P3YEY7_PLABS</name>
<organism evidence="2 3">
    <name type="scientific">Plasmodiophora brassicae</name>
    <name type="common">Clubroot disease agent</name>
    <dbReference type="NCBI Taxonomy" id="37360"/>
    <lineage>
        <taxon>Eukaryota</taxon>
        <taxon>Sar</taxon>
        <taxon>Rhizaria</taxon>
        <taxon>Endomyxa</taxon>
        <taxon>Phytomyxea</taxon>
        <taxon>Plasmodiophorida</taxon>
        <taxon>Plasmodiophoridae</taxon>
        <taxon>Plasmodiophora</taxon>
    </lineage>
</organism>
<evidence type="ECO:0000313" key="2">
    <source>
        <dbReference type="EMBL" id="SPQ98746.1"/>
    </source>
</evidence>
<accession>A0A3P3YEY7</accession>
<dbReference type="EMBL" id="OVEO01000010">
    <property type="protein sequence ID" value="SPQ98746.1"/>
    <property type="molecule type" value="Genomic_DNA"/>
</dbReference>
<evidence type="ECO:0000313" key="3">
    <source>
        <dbReference type="Proteomes" id="UP000290189"/>
    </source>
</evidence>
<keyword evidence="2" id="KW-0496">Mitochondrion</keyword>
<evidence type="ECO:0000256" key="1">
    <source>
        <dbReference type="SAM" id="MobiDB-lite"/>
    </source>
</evidence>
<reference evidence="2 3" key="1">
    <citation type="submission" date="2018-03" db="EMBL/GenBank/DDBJ databases">
        <authorList>
            <person name="Fogelqvist J."/>
        </authorList>
    </citation>
    <scope>NUCLEOTIDE SEQUENCE [LARGE SCALE GENOMIC DNA]</scope>
</reference>